<comment type="caution">
    <text evidence="1">The sequence shown here is derived from an EMBL/GenBank/DDBJ whole genome shotgun (WGS) entry which is preliminary data.</text>
</comment>
<sequence>MLIHSDNPIFKLKNQEFTDFLKKYTGQKIPDESTIRKNYVNIIYEKTLKSIRQQFIQNGPIWVL</sequence>
<protein>
    <submittedName>
        <fullName evidence="1">Uncharacterized protein</fullName>
    </submittedName>
</protein>
<dbReference type="AlphaFoldDB" id="A0A6G0VS80"/>
<organism evidence="1 2">
    <name type="scientific">Aphis craccivora</name>
    <name type="common">Cowpea aphid</name>
    <dbReference type="NCBI Taxonomy" id="307492"/>
    <lineage>
        <taxon>Eukaryota</taxon>
        <taxon>Metazoa</taxon>
        <taxon>Ecdysozoa</taxon>
        <taxon>Arthropoda</taxon>
        <taxon>Hexapoda</taxon>
        <taxon>Insecta</taxon>
        <taxon>Pterygota</taxon>
        <taxon>Neoptera</taxon>
        <taxon>Paraneoptera</taxon>
        <taxon>Hemiptera</taxon>
        <taxon>Sternorrhyncha</taxon>
        <taxon>Aphidomorpha</taxon>
        <taxon>Aphidoidea</taxon>
        <taxon>Aphididae</taxon>
        <taxon>Aphidini</taxon>
        <taxon>Aphis</taxon>
        <taxon>Aphis</taxon>
    </lineage>
</organism>
<keyword evidence="2" id="KW-1185">Reference proteome</keyword>
<dbReference type="EMBL" id="VUJU01012568">
    <property type="protein sequence ID" value="KAF0707372.1"/>
    <property type="molecule type" value="Genomic_DNA"/>
</dbReference>
<dbReference type="OrthoDB" id="6780653at2759"/>
<evidence type="ECO:0000313" key="2">
    <source>
        <dbReference type="Proteomes" id="UP000478052"/>
    </source>
</evidence>
<evidence type="ECO:0000313" key="1">
    <source>
        <dbReference type="EMBL" id="KAF0707372.1"/>
    </source>
</evidence>
<accession>A0A6G0VS80</accession>
<gene>
    <name evidence="1" type="ORF">FWK35_00037961</name>
</gene>
<reference evidence="1 2" key="1">
    <citation type="submission" date="2019-08" db="EMBL/GenBank/DDBJ databases">
        <title>Whole genome of Aphis craccivora.</title>
        <authorList>
            <person name="Voronova N.V."/>
            <person name="Shulinski R.S."/>
            <person name="Bandarenka Y.V."/>
            <person name="Zhorov D.G."/>
            <person name="Warner D."/>
        </authorList>
    </citation>
    <scope>NUCLEOTIDE SEQUENCE [LARGE SCALE GENOMIC DNA]</scope>
    <source>
        <strain evidence="1">180601</strain>
        <tissue evidence="1">Whole Body</tissue>
    </source>
</reference>
<dbReference type="Proteomes" id="UP000478052">
    <property type="component" value="Unassembled WGS sequence"/>
</dbReference>
<proteinExistence type="predicted"/>
<feature type="non-terminal residue" evidence="1">
    <location>
        <position position="64"/>
    </location>
</feature>
<name>A0A6G0VS80_APHCR</name>